<keyword evidence="7" id="KW-0418">Kinase</keyword>
<keyword evidence="8" id="KW-1185">Reference proteome</keyword>
<keyword evidence="5" id="KW-1133">Transmembrane helix</keyword>
<dbReference type="PANTHER" id="PTHR24346">
    <property type="entry name" value="MAP/MICROTUBULE AFFINITY-REGULATING KINASE"/>
    <property type="match status" value="1"/>
</dbReference>
<dbReference type="GO" id="GO:0005524">
    <property type="term" value="F:ATP binding"/>
    <property type="evidence" value="ECO:0007669"/>
    <property type="project" value="UniProtKB-UniRule"/>
</dbReference>
<dbReference type="GO" id="GO:0005737">
    <property type="term" value="C:cytoplasm"/>
    <property type="evidence" value="ECO:0007669"/>
    <property type="project" value="TreeGrafter"/>
</dbReference>
<evidence type="ECO:0000256" key="5">
    <source>
        <dbReference type="SAM" id="Phobius"/>
    </source>
</evidence>
<dbReference type="InterPro" id="IPR008271">
    <property type="entry name" value="Ser/Thr_kinase_AS"/>
</dbReference>
<dbReference type="SUPFAM" id="SSF56112">
    <property type="entry name" value="Protein kinase-like (PK-like)"/>
    <property type="match status" value="1"/>
</dbReference>
<gene>
    <name evidence="7" type="ORF">NEOLI_004739</name>
</gene>
<dbReference type="Proteomes" id="UP000186594">
    <property type="component" value="Unassembled WGS sequence"/>
</dbReference>
<dbReference type="AlphaFoldDB" id="A0A1U7LH92"/>
<dbReference type="InterPro" id="IPR017441">
    <property type="entry name" value="Protein_kinase_ATP_BS"/>
</dbReference>
<keyword evidence="5" id="KW-0812">Transmembrane</keyword>
<keyword evidence="1 3" id="KW-0547">Nucleotide-binding</keyword>
<evidence type="ECO:0000256" key="3">
    <source>
        <dbReference type="PROSITE-ProRule" id="PRU10141"/>
    </source>
</evidence>
<keyword evidence="2 3" id="KW-0067">ATP-binding</keyword>
<dbReference type="OMA" id="DEMAWGV"/>
<dbReference type="EMBL" id="LXFE01004020">
    <property type="protein sequence ID" value="OLL22025.1"/>
    <property type="molecule type" value="Genomic_DNA"/>
</dbReference>
<sequence length="283" mass="31706">MFAQKSTCSPPPDDEGQHIGPYILARQIGHGGFSIVREAVSALSPNTLVAVKIVRKPKISTDEDIKAHFDHEISIHKSLSHPNILPLLQVFDTPYATFAILKLSRSGTLYDLAKQHRSGLRPSLAKHYSYQLASALRYLHITARVVHRDVKLENCLLDSGQLLLCDFGMAEFLDSEKPDVDRIAGGSFPYASPEQIRSSQPLLSPAFDIWSFGVVLFALLTGELPFNHVFLPRLQMLILKGDWDKDKIIHTDAAQVVCGCLVLDPENRWDINTVLRDPWYQLV</sequence>
<dbReference type="InterPro" id="IPR000719">
    <property type="entry name" value="Prot_kinase_dom"/>
</dbReference>
<dbReference type="Gene3D" id="1.10.510.10">
    <property type="entry name" value="Transferase(Phosphotransferase) domain 1"/>
    <property type="match status" value="1"/>
</dbReference>
<dbReference type="SMART" id="SM00220">
    <property type="entry name" value="S_TKc"/>
    <property type="match status" value="1"/>
</dbReference>
<dbReference type="STRING" id="1198029.A0A1U7LH92"/>
<dbReference type="GO" id="GO:0035556">
    <property type="term" value="P:intracellular signal transduction"/>
    <property type="evidence" value="ECO:0007669"/>
    <property type="project" value="TreeGrafter"/>
</dbReference>
<dbReference type="PANTHER" id="PTHR24346:SF76">
    <property type="entry name" value="NON-SPECIFIC SERINE_THREONINE PROTEIN KINASE"/>
    <property type="match status" value="1"/>
</dbReference>
<dbReference type="InterPro" id="IPR011009">
    <property type="entry name" value="Kinase-like_dom_sf"/>
</dbReference>
<evidence type="ECO:0000256" key="2">
    <source>
        <dbReference type="ARBA" id="ARBA00022840"/>
    </source>
</evidence>
<evidence type="ECO:0000313" key="7">
    <source>
        <dbReference type="EMBL" id="OLL22025.1"/>
    </source>
</evidence>
<organism evidence="7 8">
    <name type="scientific">Neolecta irregularis (strain DAH-3)</name>
    <dbReference type="NCBI Taxonomy" id="1198029"/>
    <lineage>
        <taxon>Eukaryota</taxon>
        <taxon>Fungi</taxon>
        <taxon>Dikarya</taxon>
        <taxon>Ascomycota</taxon>
        <taxon>Taphrinomycotina</taxon>
        <taxon>Neolectales</taxon>
        <taxon>Neolectaceae</taxon>
        <taxon>Neolecta</taxon>
    </lineage>
</organism>
<comment type="similarity">
    <text evidence="4">Belongs to the protein kinase superfamily.</text>
</comment>
<dbReference type="GO" id="GO:0000226">
    <property type="term" value="P:microtubule cytoskeleton organization"/>
    <property type="evidence" value="ECO:0007669"/>
    <property type="project" value="TreeGrafter"/>
</dbReference>
<dbReference type="Pfam" id="PF00069">
    <property type="entry name" value="Pkinase"/>
    <property type="match status" value="1"/>
</dbReference>
<keyword evidence="4" id="KW-0723">Serine/threonine-protein kinase</keyword>
<evidence type="ECO:0000259" key="6">
    <source>
        <dbReference type="PROSITE" id="PS50011"/>
    </source>
</evidence>
<feature type="binding site" evidence="3">
    <location>
        <position position="56"/>
    </location>
    <ligand>
        <name>ATP</name>
        <dbReference type="ChEBI" id="CHEBI:30616"/>
    </ligand>
</feature>
<dbReference type="PROSITE" id="PS00107">
    <property type="entry name" value="PROTEIN_KINASE_ATP"/>
    <property type="match status" value="1"/>
</dbReference>
<reference evidence="7 8" key="1">
    <citation type="submission" date="2016-04" db="EMBL/GenBank/DDBJ databases">
        <title>Evolutionary innovation and constraint leading to complex multicellularity in the Ascomycota.</title>
        <authorList>
            <person name="Cisse O."/>
            <person name="Nguyen A."/>
            <person name="Hewitt D.A."/>
            <person name="Jedd G."/>
            <person name="Stajich J.E."/>
        </authorList>
    </citation>
    <scope>NUCLEOTIDE SEQUENCE [LARGE SCALE GENOMIC DNA]</scope>
    <source>
        <strain evidence="7 8">DAH-3</strain>
    </source>
</reference>
<dbReference type="PROSITE" id="PS50011">
    <property type="entry name" value="PROTEIN_KINASE_DOM"/>
    <property type="match status" value="1"/>
</dbReference>
<feature type="domain" description="Protein kinase" evidence="6">
    <location>
        <begin position="22"/>
        <end position="280"/>
    </location>
</feature>
<dbReference type="GO" id="GO:0004674">
    <property type="term" value="F:protein serine/threonine kinase activity"/>
    <property type="evidence" value="ECO:0007669"/>
    <property type="project" value="UniProtKB-KW"/>
</dbReference>
<keyword evidence="7" id="KW-0808">Transferase</keyword>
<evidence type="ECO:0000256" key="1">
    <source>
        <dbReference type="ARBA" id="ARBA00022741"/>
    </source>
</evidence>
<accession>A0A1U7LH92</accession>
<proteinExistence type="inferred from homology"/>
<evidence type="ECO:0000313" key="8">
    <source>
        <dbReference type="Proteomes" id="UP000186594"/>
    </source>
</evidence>
<dbReference type="OrthoDB" id="4062651at2759"/>
<comment type="caution">
    <text evidence="7">The sequence shown here is derived from an EMBL/GenBank/DDBJ whole genome shotgun (WGS) entry which is preliminary data.</text>
</comment>
<dbReference type="PROSITE" id="PS00108">
    <property type="entry name" value="PROTEIN_KINASE_ST"/>
    <property type="match status" value="1"/>
</dbReference>
<evidence type="ECO:0000256" key="4">
    <source>
        <dbReference type="RuleBase" id="RU000304"/>
    </source>
</evidence>
<name>A0A1U7LH92_NEOID</name>
<feature type="transmembrane region" description="Helical" evidence="5">
    <location>
        <begin position="209"/>
        <end position="231"/>
    </location>
</feature>
<protein>
    <submittedName>
        <fullName evidence="7">CBL-interacting serine/threonine-protein kinase 11</fullName>
    </submittedName>
</protein>
<keyword evidence="5" id="KW-0472">Membrane</keyword>